<feature type="transmembrane region" description="Helical" evidence="1">
    <location>
        <begin position="177"/>
        <end position="195"/>
    </location>
</feature>
<feature type="transmembrane region" description="Helical" evidence="1">
    <location>
        <begin position="415"/>
        <end position="438"/>
    </location>
</feature>
<feature type="domain" description="DUF418" evidence="2">
    <location>
        <begin position="299"/>
        <end position="456"/>
    </location>
</feature>
<dbReference type="PANTHER" id="PTHR30590">
    <property type="entry name" value="INNER MEMBRANE PROTEIN"/>
    <property type="match status" value="1"/>
</dbReference>
<proteinExistence type="predicted"/>
<keyword evidence="4" id="KW-1185">Reference proteome</keyword>
<evidence type="ECO:0000259" key="2">
    <source>
        <dbReference type="Pfam" id="PF04235"/>
    </source>
</evidence>
<dbReference type="Pfam" id="PF04235">
    <property type="entry name" value="DUF418"/>
    <property type="match status" value="1"/>
</dbReference>
<dbReference type="Proteomes" id="UP000551327">
    <property type="component" value="Unassembled WGS sequence"/>
</dbReference>
<name>A0A7X1KPY7_9SPHN</name>
<comment type="caution">
    <text evidence="3">The sequence shown here is derived from an EMBL/GenBank/DDBJ whole genome shotgun (WGS) entry which is preliminary data.</text>
</comment>
<feature type="transmembrane region" description="Helical" evidence="1">
    <location>
        <begin position="380"/>
        <end position="403"/>
    </location>
</feature>
<dbReference type="PANTHER" id="PTHR30590:SF2">
    <property type="entry name" value="INNER MEMBRANE PROTEIN"/>
    <property type="match status" value="1"/>
</dbReference>
<evidence type="ECO:0000256" key="1">
    <source>
        <dbReference type="SAM" id="Phobius"/>
    </source>
</evidence>
<gene>
    <name evidence="3" type="ORF">H7F53_07275</name>
</gene>
<dbReference type="InterPro" id="IPR007349">
    <property type="entry name" value="DUF418"/>
</dbReference>
<feature type="transmembrane region" description="Helical" evidence="1">
    <location>
        <begin position="351"/>
        <end position="368"/>
    </location>
</feature>
<dbReference type="InterPro" id="IPR052529">
    <property type="entry name" value="Bact_Transport_Assoc"/>
</dbReference>
<evidence type="ECO:0000313" key="3">
    <source>
        <dbReference type="EMBL" id="MBC2668940.1"/>
    </source>
</evidence>
<protein>
    <submittedName>
        <fullName evidence="3">DUF418 domain-containing protein</fullName>
    </submittedName>
</protein>
<evidence type="ECO:0000313" key="4">
    <source>
        <dbReference type="Proteomes" id="UP000551327"/>
    </source>
</evidence>
<sequence>MVHRASLPRAGVAGRRGLSQDISAAAVDPQAGHLAPVGPADRIAVLDVIRGVAILGIFFMNIPFMAGPIWLADSNPRAMGWSEADRLVWTVIQTTWEGTQRGLLQFLFGAGLMVFARKAMEPDGPVGVADLYLRRNLWLLGFGLFDIFCLLWPGDILHVYALCALGLFPFRRLAVRWLLPLGLGFAAFTFVTGAIEYRERAQIAATVRTALPKAQAGHRLTATEAAAVKAWREAEGRIAGTDPLIRSEARKEAAARSSPHMADYAGWMIGSYLMLVGKGELLFGVAEAFPAMLIGIALWRLGFIQGRRRARDYLLVMAAAYGFGMGARYLGCLEYLAFAPQPKTIWMTDELARLAVSLGHVAALNLLVRARIGAALARPFRAAGQMAFTLYFLEQIIGLWILYSPLGFDLPGGQGWAHLAGQAALVTAGLLVAANVWLRHFAMGPLEWLWRTLAYGAAPPFRRVAATSGTD</sequence>
<keyword evidence="1" id="KW-0472">Membrane</keyword>
<dbReference type="EMBL" id="JACLAX010000005">
    <property type="protein sequence ID" value="MBC2668940.1"/>
    <property type="molecule type" value="Genomic_DNA"/>
</dbReference>
<dbReference type="AlphaFoldDB" id="A0A7X1KPY7"/>
<keyword evidence="1" id="KW-0812">Transmembrane</keyword>
<feature type="transmembrane region" description="Helical" evidence="1">
    <location>
        <begin position="52"/>
        <end position="72"/>
    </location>
</feature>
<feature type="transmembrane region" description="Helical" evidence="1">
    <location>
        <begin position="281"/>
        <end position="301"/>
    </location>
</feature>
<accession>A0A7X1KPY7</accession>
<feature type="transmembrane region" description="Helical" evidence="1">
    <location>
        <begin position="137"/>
        <end position="170"/>
    </location>
</feature>
<reference evidence="3 4" key="1">
    <citation type="submission" date="2020-08" db="EMBL/GenBank/DDBJ databases">
        <title>The genome sequence of type strain Novosphingobium piscinae KCTC 42194.</title>
        <authorList>
            <person name="Liu Y."/>
        </authorList>
    </citation>
    <scope>NUCLEOTIDE SEQUENCE [LARGE SCALE GENOMIC DNA]</scope>
    <source>
        <strain evidence="3 4">KCTC 42194</strain>
    </source>
</reference>
<organism evidence="3 4">
    <name type="scientific">Novosphingobium piscinae</name>
    <dbReference type="NCBI Taxonomy" id="1507448"/>
    <lineage>
        <taxon>Bacteria</taxon>
        <taxon>Pseudomonadati</taxon>
        <taxon>Pseudomonadota</taxon>
        <taxon>Alphaproteobacteria</taxon>
        <taxon>Sphingomonadales</taxon>
        <taxon>Sphingomonadaceae</taxon>
        <taxon>Novosphingobium</taxon>
    </lineage>
</organism>
<keyword evidence="1" id="KW-1133">Transmembrane helix</keyword>
<feature type="transmembrane region" description="Helical" evidence="1">
    <location>
        <begin position="313"/>
        <end position="331"/>
    </location>
</feature>